<dbReference type="HAMAP" id="MF_00306">
    <property type="entry name" value="SRP54"/>
    <property type="match status" value="1"/>
</dbReference>
<evidence type="ECO:0000256" key="9">
    <source>
        <dbReference type="ARBA" id="ARBA00064051"/>
    </source>
</evidence>
<gene>
    <name evidence="10" type="primary">srp54</name>
    <name evidence="14" type="ORF">MA03_06825</name>
</gene>
<feature type="domain" description="AAA+ ATPase" evidence="11">
    <location>
        <begin position="98"/>
        <end position="249"/>
    </location>
</feature>
<dbReference type="RefSeq" id="WP_052884537.1">
    <property type="nucleotide sequence ID" value="NZ_CP009961.1"/>
</dbReference>
<keyword evidence="4 10" id="KW-0378">Hydrolase</keyword>
<dbReference type="SUPFAM" id="SSF52540">
    <property type="entry name" value="P-loop containing nucleoside triphosphate hydrolases"/>
    <property type="match status" value="1"/>
</dbReference>
<dbReference type="Proteomes" id="UP000067434">
    <property type="component" value="Chromosome"/>
</dbReference>
<dbReference type="FunFam" id="3.40.50.300:FF:000022">
    <property type="entry name" value="Signal recognition particle 54 kDa subunit"/>
    <property type="match status" value="1"/>
</dbReference>
<dbReference type="InterPro" id="IPR036891">
    <property type="entry name" value="Signal_recog_part_SRP54_M_sf"/>
</dbReference>
<dbReference type="GeneID" id="25401930"/>
<dbReference type="SMART" id="SM00962">
    <property type="entry name" value="SRP54"/>
    <property type="match status" value="1"/>
</dbReference>
<dbReference type="SUPFAM" id="SSF47446">
    <property type="entry name" value="Signal peptide-binding domain"/>
    <property type="match status" value="1"/>
</dbReference>
<dbReference type="GO" id="GO:0006614">
    <property type="term" value="P:SRP-dependent cotranslational protein targeting to membrane"/>
    <property type="evidence" value="ECO:0007669"/>
    <property type="project" value="InterPro"/>
</dbReference>
<comment type="subunit">
    <text evidence="9 10">Part of the signal recognition particle protein translocation system, which is composed of SRP and FtsY. Archaeal SRP consists of a 7S RNA molecule of 300 nucleotides and two protein subunits: SRP54 and SRP19.</text>
</comment>
<dbReference type="AlphaFoldDB" id="A0A0F7FIH3"/>
<feature type="domain" description="SRP54-type proteins GTP-binding" evidence="12">
    <location>
        <begin position="99"/>
        <end position="294"/>
    </location>
</feature>
<evidence type="ECO:0000313" key="14">
    <source>
        <dbReference type="EMBL" id="AKG39010.1"/>
    </source>
</evidence>
<keyword evidence="15" id="KW-1185">Reference proteome</keyword>
<dbReference type="PANTHER" id="PTHR11564:SF5">
    <property type="entry name" value="SIGNAL RECOGNITION PARTICLE SUBUNIT SRP54"/>
    <property type="match status" value="1"/>
</dbReference>
<evidence type="ECO:0000256" key="8">
    <source>
        <dbReference type="ARBA" id="ARBA00023274"/>
    </source>
</evidence>
<evidence type="ECO:0000256" key="7">
    <source>
        <dbReference type="ARBA" id="ARBA00023135"/>
    </source>
</evidence>
<feature type="binding site" evidence="10">
    <location>
        <begin position="246"/>
        <end position="249"/>
    </location>
    <ligand>
        <name>GTP</name>
        <dbReference type="ChEBI" id="CHEBI:37565"/>
    </ligand>
</feature>
<comment type="similarity">
    <text evidence="1 10">Belongs to the GTP-binding SRP family. SRP54 subfamily.</text>
</comment>
<evidence type="ECO:0000256" key="2">
    <source>
        <dbReference type="ARBA" id="ARBA00022490"/>
    </source>
</evidence>
<feature type="binding site" evidence="10">
    <location>
        <begin position="106"/>
        <end position="113"/>
    </location>
    <ligand>
        <name>GTP</name>
        <dbReference type="ChEBI" id="CHEBI:37565"/>
    </ligand>
</feature>
<evidence type="ECO:0000256" key="4">
    <source>
        <dbReference type="ARBA" id="ARBA00022801"/>
    </source>
</evidence>
<dbReference type="InterPro" id="IPR000897">
    <property type="entry name" value="SRP54_GTPase_dom"/>
</dbReference>
<dbReference type="InterPro" id="IPR004125">
    <property type="entry name" value="Signal_recog_particle_SRP54_M"/>
</dbReference>
<evidence type="ECO:0000256" key="1">
    <source>
        <dbReference type="ARBA" id="ARBA00005450"/>
    </source>
</evidence>
<dbReference type="Gene3D" id="3.40.50.300">
    <property type="entry name" value="P-loop containing nucleotide triphosphate hydrolases"/>
    <property type="match status" value="1"/>
</dbReference>
<dbReference type="GO" id="GO:0048500">
    <property type="term" value="C:signal recognition particle"/>
    <property type="evidence" value="ECO:0007669"/>
    <property type="project" value="UniProtKB-UniRule"/>
</dbReference>
<feature type="domain" description="Signal recognition particle SRP54 helical bundle" evidence="13">
    <location>
        <begin position="1"/>
        <end position="85"/>
    </location>
</feature>
<comment type="domain">
    <text evidence="10">Composed of three domains: the N-terminal N domain, which is responsible for interactions with the ribosome, the central G domain, which binds GTP, and the C-terminal M domain, which binds the RNA and the signal sequence of the RNC.</text>
</comment>
<dbReference type="InterPro" id="IPR013822">
    <property type="entry name" value="Signal_recog_particl_SRP54_hlx"/>
</dbReference>
<keyword evidence="3 10" id="KW-0547">Nucleotide-binding</keyword>
<evidence type="ECO:0000256" key="5">
    <source>
        <dbReference type="ARBA" id="ARBA00022884"/>
    </source>
</evidence>
<dbReference type="Pfam" id="PF02881">
    <property type="entry name" value="SRP54_N"/>
    <property type="match status" value="1"/>
</dbReference>
<keyword evidence="2 10" id="KW-0963">Cytoplasm</keyword>
<dbReference type="EC" id="3.6.5.4" evidence="10"/>
<dbReference type="SMART" id="SM00963">
    <property type="entry name" value="SRP54_N"/>
    <property type="match status" value="1"/>
</dbReference>
<dbReference type="Pfam" id="PF00448">
    <property type="entry name" value="SRP54"/>
    <property type="match status" value="1"/>
</dbReference>
<dbReference type="HOGENOM" id="CLU_009301_6_0_2"/>
<dbReference type="InterPro" id="IPR027417">
    <property type="entry name" value="P-loop_NTPase"/>
</dbReference>
<dbReference type="GO" id="GO:0008312">
    <property type="term" value="F:7S RNA binding"/>
    <property type="evidence" value="ECO:0007669"/>
    <property type="project" value="UniProtKB-UniRule"/>
</dbReference>
<feature type="binding site" evidence="10">
    <location>
        <begin position="188"/>
        <end position="192"/>
    </location>
    <ligand>
        <name>GTP</name>
        <dbReference type="ChEBI" id="CHEBI:37565"/>
    </ligand>
</feature>
<dbReference type="Gene3D" id="1.20.120.140">
    <property type="entry name" value="Signal recognition particle SRP54, nucleotide-binding domain"/>
    <property type="match status" value="1"/>
</dbReference>
<dbReference type="SUPFAM" id="SSF47364">
    <property type="entry name" value="Domain of the SRP/SRP receptor G-proteins"/>
    <property type="match status" value="1"/>
</dbReference>
<keyword evidence="8 10" id="KW-0687">Ribonucleoprotein</keyword>
<name>A0A0F7FIH3_9CREN</name>
<sequence length="436" mass="48632">MESLRASLLGVVEKIRNSVLLDTRDVDAIIRDLQRVLLKADVDVKLVFDLSERIKKRFFSQEIPSGFSKRDVLIKILYEELVTLLGGENTTPYVVPKTPYTIMLVGIEGSGKTTTAAKLAKYFKEQGYRVGLIAADTYRPGAHDQLKQLAEKIGVYFYGNPHSKTPLAIVEEGVKELTSKNVQILIIDTAGRHKDEEALMREVVEIHESLKPDDVMLIIDATLGKEVSRQAAAFHERIPLGHVIITKLDGSARGGGALSAVAATGARIAFIGTGEKLEDLEPFVPQKFVARLLGMPDLEALIKRFQAVEAVERERAKLIASGKITLLDLKEQLLEVRKLGPLSKVLEMLGGSSLPLKGSIEGSEEEFDKWIAIMNSMTQEELLKPEIIDRSRMMRIARGSGTSVRDVRKLLDSYHQMRKLVRQLYRSRRRIPGLNL</sequence>
<dbReference type="InterPro" id="IPR036225">
    <property type="entry name" value="SRP/SRP_N"/>
</dbReference>
<evidence type="ECO:0000259" key="12">
    <source>
        <dbReference type="SMART" id="SM00962"/>
    </source>
</evidence>
<dbReference type="Pfam" id="PF02978">
    <property type="entry name" value="SRP_SPB"/>
    <property type="match status" value="1"/>
</dbReference>
<comment type="catalytic activity">
    <reaction evidence="10">
        <text>GTP + H2O = GDP + phosphate + H(+)</text>
        <dbReference type="Rhea" id="RHEA:19669"/>
        <dbReference type="ChEBI" id="CHEBI:15377"/>
        <dbReference type="ChEBI" id="CHEBI:15378"/>
        <dbReference type="ChEBI" id="CHEBI:37565"/>
        <dbReference type="ChEBI" id="CHEBI:43474"/>
        <dbReference type="ChEBI" id="CHEBI:58189"/>
        <dbReference type="EC" id="3.6.5.4"/>
    </reaction>
</comment>
<dbReference type="CDD" id="cd17875">
    <property type="entry name" value="SRP54_G"/>
    <property type="match status" value="1"/>
</dbReference>
<dbReference type="InterPro" id="IPR022941">
    <property type="entry name" value="SRP54"/>
</dbReference>
<protein>
    <recommendedName>
        <fullName evidence="10">Signal recognition particle 54 kDa protein</fullName>
        <shortName evidence="10">SRP54</shortName>
        <ecNumber evidence="10">3.6.5.4</ecNumber>
    </recommendedName>
</protein>
<proteinExistence type="inferred from homology"/>
<dbReference type="GO" id="GO:0005525">
    <property type="term" value="F:GTP binding"/>
    <property type="evidence" value="ECO:0007669"/>
    <property type="project" value="UniProtKB-UniRule"/>
</dbReference>
<dbReference type="PATRIC" id="fig|1550241.5.peg.1415"/>
<dbReference type="InterPro" id="IPR042101">
    <property type="entry name" value="SRP54_N_sf"/>
</dbReference>
<reference evidence="14 15" key="1">
    <citation type="journal article" date="2015" name="Stand. Genomic Sci.">
        <title>Complete genome sequence of and proposal of Thermofilum uzonense sp. nov. a novel hyperthermophilic crenarchaeon and emended description of the genus Thermofilum.</title>
        <authorList>
            <person name="Toshchakov S.V."/>
            <person name="Korzhenkov A.A."/>
            <person name="Samarov N.I."/>
            <person name="Mazunin I.O."/>
            <person name="Mozhey O.I."/>
            <person name="Shmyr I.S."/>
            <person name="Derbikova K.S."/>
            <person name="Taranov E.A."/>
            <person name="Dominova I.N."/>
            <person name="Bonch-Osmolovskaya E.A."/>
            <person name="Patrushev M.V."/>
            <person name="Podosokorskaya O.A."/>
            <person name="Kublanov I.V."/>
        </authorList>
    </citation>
    <scope>NUCLEOTIDE SEQUENCE [LARGE SCALE GENOMIC DNA]</scope>
    <source>
        <strain evidence="14 15">1807-2</strain>
    </source>
</reference>
<dbReference type="GO" id="GO:0003924">
    <property type="term" value="F:GTPase activity"/>
    <property type="evidence" value="ECO:0007669"/>
    <property type="project" value="UniProtKB-UniRule"/>
</dbReference>
<keyword evidence="7 10" id="KW-0733">Signal recognition particle</keyword>
<evidence type="ECO:0000256" key="6">
    <source>
        <dbReference type="ARBA" id="ARBA00023134"/>
    </source>
</evidence>
<dbReference type="EMBL" id="CP009961">
    <property type="protein sequence ID" value="AKG39010.1"/>
    <property type="molecule type" value="Genomic_DNA"/>
</dbReference>
<evidence type="ECO:0000259" key="13">
    <source>
        <dbReference type="SMART" id="SM00963"/>
    </source>
</evidence>
<dbReference type="InterPro" id="IPR003593">
    <property type="entry name" value="AAA+_ATPase"/>
</dbReference>
<comment type="function">
    <text evidence="10">Involved in targeting and insertion of nascent membrane proteins into the cytoplasmic membrane. Binds to the hydrophobic signal sequence of the ribosome-nascent chain (RNC) as it emerges from the ribosomes. The SRP-RNC complex is then targeted to the cytoplasmic membrane where it interacts with the SRP receptor FtsY.</text>
</comment>
<keyword evidence="6 10" id="KW-0342">GTP-binding</keyword>
<dbReference type="SMART" id="SM00382">
    <property type="entry name" value="AAA"/>
    <property type="match status" value="1"/>
</dbReference>
<organism evidence="14 15">
    <name type="scientific">Infirmifilum uzonense</name>
    <dbReference type="NCBI Taxonomy" id="1550241"/>
    <lineage>
        <taxon>Archaea</taxon>
        <taxon>Thermoproteota</taxon>
        <taxon>Thermoprotei</taxon>
        <taxon>Thermofilales</taxon>
        <taxon>Thermofilaceae</taxon>
        <taxon>Infirmifilum</taxon>
    </lineage>
</organism>
<accession>A0A0F7FIH3</accession>
<dbReference type="STRING" id="1550241.MA03_06825"/>
<dbReference type="KEGG" id="thf:MA03_06825"/>
<dbReference type="PANTHER" id="PTHR11564">
    <property type="entry name" value="SIGNAL RECOGNITION PARTICLE 54K PROTEIN SRP54"/>
    <property type="match status" value="1"/>
</dbReference>
<dbReference type="Gene3D" id="1.10.260.30">
    <property type="entry name" value="Signal recognition particle, SRP54 subunit, M-domain"/>
    <property type="match status" value="1"/>
</dbReference>
<evidence type="ECO:0000256" key="3">
    <source>
        <dbReference type="ARBA" id="ARBA00022741"/>
    </source>
</evidence>
<dbReference type="OrthoDB" id="52849at2157"/>
<evidence type="ECO:0000259" key="11">
    <source>
        <dbReference type="SMART" id="SM00382"/>
    </source>
</evidence>
<evidence type="ECO:0000313" key="15">
    <source>
        <dbReference type="Proteomes" id="UP000067434"/>
    </source>
</evidence>
<keyword evidence="5 10" id="KW-0694">RNA-binding</keyword>
<evidence type="ECO:0000256" key="10">
    <source>
        <dbReference type="HAMAP-Rule" id="MF_00306"/>
    </source>
</evidence>
<comment type="subcellular location">
    <subcellularLocation>
        <location evidence="10">Cytoplasm</location>
    </subcellularLocation>
    <text evidence="10">The SRP-RNC complex is targeted to the cytoplasmic membrane.</text>
</comment>